<evidence type="ECO:0000313" key="1">
    <source>
        <dbReference type="EMBL" id="ASN68052.1"/>
    </source>
</evidence>
<organism evidence="1">
    <name type="scientific">uncultured Caudovirales phage</name>
    <dbReference type="NCBI Taxonomy" id="2100421"/>
    <lineage>
        <taxon>Viruses</taxon>
        <taxon>Duplodnaviria</taxon>
        <taxon>Heunggongvirae</taxon>
        <taxon>Uroviricota</taxon>
        <taxon>Caudoviricetes</taxon>
        <taxon>Peduoviridae</taxon>
        <taxon>Maltschvirus</taxon>
        <taxon>Maltschvirus maltsch</taxon>
    </lineage>
</organism>
<gene>
    <name evidence="1" type="ORF">8F11_17</name>
</gene>
<name>A0A2H4IZL5_9CAUD</name>
<accession>A0A2H4IZL5</accession>
<dbReference type="EMBL" id="MF417871">
    <property type="protein sequence ID" value="ASN68052.1"/>
    <property type="molecule type" value="Genomic_DNA"/>
</dbReference>
<reference evidence="1" key="1">
    <citation type="submission" date="2017-06" db="EMBL/GenBank/DDBJ databases">
        <title>Novel phages from South African skin metaviromes.</title>
        <authorList>
            <person name="van Zyl L.J."/>
            <person name="Abrahams Y."/>
            <person name="Stander E.A."/>
            <person name="Kirby B.M."/>
            <person name="Clavaud C."/>
            <person name="Farcet C."/>
            <person name="Breton L."/>
            <person name="Trindade M.I."/>
        </authorList>
    </citation>
    <scope>NUCLEOTIDE SEQUENCE</scope>
</reference>
<sequence length="93" mass="10810">MLRFSLNTFAGTHPSLRYGYRQYNLSSELFAKLGDTNDTFRDMEVQADELYDFIFAHINEFQSDKDYVLALMENSDVTPHDVIAFLGKFKTIN</sequence>
<protein>
    <submittedName>
        <fullName evidence="1">Uncharacterized protein</fullName>
    </submittedName>
</protein>
<proteinExistence type="predicted"/>